<dbReference type="GO" id="GO:0006567">
    <property type="term" value="P:L-threonine catabolic process"/>
    <property type="evidence" value="ECO:0007669"/>
    <property type="project" value="TreeGrafter"/>
</dbReference>
<dbReference type="GO" id="GO:0030170">
    <property type="term" value="F:pyridoxal phosphate binding"/>
    <property type="evidence" value="ECO:0007669"/>
    <property type="project" value="InterPro"/>
</dbReference>
<dbReference type="InterPro" id="IPR050147">
    <property type="entry name" value="Ser/Thr_Dehydratase"/>
</dbReference>
<dbReference type="Gene3D" id="3.40.50.1100">
    <property type="match status" value="2"/>
</dbReference>
<evidence type="ECO:0000256" key="2">
    <source>
        <dbReference type="ARBA" id="ARBA00003648"/>
    </source>
</evidence>
<evidence type="ECO:0000256" key="12">
    <source>
        <dbReference type="NCBIfam" id="TIGR00260"/>
    </source>
</evidence>
<dbReference type="GO" id="GO:0009088">
    <property type="term" value="P:threonine biosynthetic process"/>
    <property type="evidence" value="ECO:0007669"/>
    <property type="project" value="UniProtKB-UniRule"/>
</dbReference>
<proteinExistence type="inferred from homology"/>
<evidence type="ECO:0000313" key="17">
    <source>
        <dbReference type="EMBL" id="KRG20159.1"/>
    </source>
</evidence>
<keyword evidence="9 13" id="KW-0663">Pyridoxal phosphate</keyword>
<evidence type="ECO:0000256" key="3">
    <source>
        <dbReference type="ARBA" id="ARBA00004979"/>
    </source>
</evidence>
<keyword evidence="10 13" id="KW-0456">Lyase</keyword>
<dbReference type="InterPro" id="IPR026260">
    <property type="entry name" value="Thr_Synthase_bac/arc"/>
</dbReference>
<reference evidence="18" key="3">
    <citation type="submission" date="2021-06" db="EMBL/GenBank/DDBJ databases">
        <title>Genomic Description and Analysis of Intracellular Bacteria, Candidatus Berkiella cookevillensis and Candidatus Berkiella aquae.</title>
        <authorList>
            <person name="Kidane D.T."/>
            <person name="Mehari Y.T."/>
            <person name="Rice F.C."/>
            <person name="Arivett B.A."/>
            <person name="Farone A.L."/>
            <person name="Berk S.G."/>
            <person name="Farone M.B."/>
        </authorList>
    </citation>
    <scope>NUCLEOTIDE SEQUENCE</scope>
    <source>
        <strain evidence="18">CC99</strain>
    </source>
</reference>
<evidence type="ECO:0000256" key="10">
    <source>
        <dbReference type="ARBA" id="ARBA00023239"/>
    </source>
</evidence>
<evidence type="ECO:0000256" key="8">
    <source>
        <dbReference type="ARBA" id="ARBA00022697"/>
    </source>
</evidence>
<feature type="modified residue" description="N6-(pyridoxal phosphate)lysine" evidence="15">
    <location>
        <position position="61"/>
    </location>
</feature>
<dbReference type="PATRIC" id="fig|1590042.3.peg.397"/>
<evidence type="ECO:0000313" key="18">
    <source>
        <dbReference type="EMBL" id="MCS5708264.1"/>
    </source>
</evidence>
<dbReference type="EMBL" id="LKHV01000001">
    <property type="protein sequence ID" value="KRG20159.1"/>
    <property type="molecule type" value="Genomic_DNA"/>
</dbReference>
<dbReference type="SUPFAM" id="SSF53686">
    <property type="entry name" value="Tryptophan synthase beta subunit-like PLP-dependent enzymes"/>
    <property type="match status" value="1"/>
</dbReference>
<comment type="pathway">
    <text evidence="3 13">Amino-acid biosynthesis; L-threonine biosynthesis; L-threonine from L-aspartate: step 5/5.</text>
</comment>
<dbReference type="CDD" id="cd01563">
    <property type="entry name" value="Thr-synth_1"/>
    <property type="match status" value="1"/>
</dbReference>
<dbReference type="GO" id="GO:0003941">
    <property type="term" value="F:L-serine ammonia-lyase activity"/>
    <property type="evidence" value="ECO:0007669"/>
    <property type="project" value="TreeGrafter"/>
</dbReference>
<sequence>MNYSLIEKYFQYLPIKHEKNIVSLVEGNTPLVELTSLMSLFNNQYRVFAKIEGFNPTGSFKDRGMTVAISQAKEVGAKAIICASTGNTSASAAAYAAKAKMKAFVLLPSGKIAHGKLAQAIMYGAEIIQIEGNFDDAMTLVKALSQKLPIALVNSVNPHRLAGQKTAAFEIIETLAEAPDYHALPVGNAGNISAYWMGYKEFFCLKKSKKLPKMLGYQAEGAAPFIHNKPIATPETLATAIRIGNPQSWELAQQAAIGSAGWFASISDEEILTAQRLLARVEGIFCEPASAISIAGLFKDIHLGKIEKGSTIVCTLTGNGLKDSDVVMKHHQHSIVTLNPQAHVIQNHLEKNI</sequence>
<feature type="binding site" evidence="14">
    <location>
        <begin position="187"/>
        <end position="191"/>
    </location>
    <ligand>
        <name>pyridoxal 5'-phosphate</name>
        <dbReference type="ChEBI" id="CHEBI:597326"/>
    </ligand>
</feature>
<evidence type="ECO:0000256" key="13">
    <source>
        <dbReference type="PIRNR" id="PIRNR038945"/>
    </source>
</evidence>
<dbReference type="FunFam" id="3.40.50.1100:FF:000014">
    <property type="entry name" value="Threonine synthase"/>
    <property type="match status" value="1"/>
</dbReference>
<evidence type="ECO:0000256" key="5">
    <source>
        <dbReference type="ARBA" id="ARBA00013028"/>
    </source>
</evidence>
<evidence type="ECO:0000256" key="11">
    <source>
        <dbReference type="ARBA" id="ARBA00049144"/>
    </source>
</evidence>
<dbReference type="UniPathway" id="UPA00050">
    <property type="reaction ID" value="UER00065"/>
</dbReference>
<dbReference type="InterPro" id="IPR004450">
    <property type="entry name" value="Thr_synthase-like"/>
</dbReference>
<dbReference type="GO" id="GO:0009097">
    <property type="term" value="P:isoleucine biosynthetic process"/>
    <property type="evidence" value="ECO:0007669"/>
    <property type="project" value="TreeGrafter"/>
</dbReference>
<evidence type="ECO:0000256" key="7">
    <source>
        <dbReference type="ARBA" id="ARBA00022605"/>
    </source>
</evidence>
<protein>
    <recommendedName>
        <fullName evidence="6 12">Threonine synthase</fullName>
        <ecNumber evidence="5 12">4.2.3.1</ecNumber>
    </recommendedName>
</protein>
<dbReference type="PIRSF" id="PIRSF038945">
    <property type="entry name" value="Thr_synthase"/>
    <property type="match status" value="1"/>
</dbReference>
<reference evidence="18" key="2">
    <citation type="journal article" date="2016" name="Genome Announc.">
        <title>Draft Genome Sequences of Two Novel Amoeba-Resistant Intranuclear Bacteria, 'Candidatus Berkiella cookevillensis' and 'Candidatus Berkiella aquae'.</title>
        <authorList>
            <person name="Mehari Y.T."/>
            <person name="Arivett B.A."/>
            <person name="Farone A.L."/>
            <person name="Gunderson J.H."/>
            <person name="Farone M.B."/>
        </authorList>
    </citation>
    <scope>NUCLEOTIDE SEQUENCE</scope>
    <source>
        <strain evidence="18">CC99</strain>
    </source>
</reference>
<evidence type="ECO:0000313" key="19">
    <source>
        <dbReference type="Proteomes" id="UP000051494"/>
    </source>
</evidence>
<keyword evidence="8 13" id="KW-0791">Threonine biosynthesis</keyword>
<keyword evidence="19" id="KW-1185">Reference proteome</keyword>
<dbReference type="PROSITE" id="PS00165">
    <property type="entry name" value="DEHYDRATASE_SER_THR"/>
    <property type="match status" value="1"/>
</dbReference>
<dbReference type="GO" id="GO:0004794">
    <property type="term" value="F:threonine deaminase activity"/>
    <property type="evidence" value="ECO:0007669"/>
    <property type="project" value="TreeGrafter"/>
</dbReference>
<feature type="binding site" evidence="14">
    <location>
        <position position="317"/>
    </location>
    <ligand>
        <name>pyridoxal 5'-phosphate</name>
        <dbReference type="ChEBI" id="CHEBI:597326"/>
    </ligand>
</feature>
<dbReference type="EC" id="4.2.3.1" evidence="5 12"/>
<comment type="cofactor">
    <cofactor evidence="1 13 14">
        <name>pyridoxal 5'-phosphate</name>
        <dbReference type="ChEBI" id="CHEBI:597326"/>
    </cofactor>
</comment>
<dbReference type="Proteomes" id="UP000051494">
    <property type="component" value="Unassembled WGS sequence"/>
</dbReference>
<comment type="caution">
    <text evidence="17">The sequence shown here is derived from an EMBL/GenBank/DDBJ whole genome shotgun (WGS) entry which is preliminary data.</text>
</comment>
<evidence type="ECO:0000256" key="15">
    <source>
        <dbReference type="PIRSR" id="PIRSR038945-2"/>
    </source>
</evidence>
<dbReference type="GO" id="GO:0006565">
    <property type="term" value="P:L-serine catabolic process"/>
    <property type="evidence" value="ECO:0007669"/>
    <property type="project" value="TreeGrafter"/>
</dbReference>
<keyword evidence="7 13" id="KW-0028">Amino-acid biosynthesis</keyword>
<comment type="function">
    <text evidence="2 13">Catalyzes the gamma-elimination of phosphate from L-phosphohomoserine and the beta-addition of water to produce L-threonine.</text>
</comment>
<dbReference type="EMBL" id="LKHV02000001">
    <property type="protein sequence ID" value="MCS5708264.1"/>
    <property type="molecule type" value="Genomic_DNA"/>
</dbReference>
<dbReference type="InterPro" id="IPR001926">
    <property type="entry name" value="TrpB-like_PALP"/>
</dbReference>
<evidence type="ECO:0000256" key="4">
    <source>
        <dbReference type="ARBA" id="ARBA00005517"/>
    </source>
</evidence>
<dbReference type="Pfam" id="PF00291">
    <property type="entry name" value="PALP"/>
    <property type="match status" value="1"/>
</dbReference>
<dbReference type="OrthoDB" id="9778118at2"/>
<evidence type="ECO:0000256" key="1">
    <source>
        <dbReference type="ARBA" id="ARBA00001933"/>
    </source>
</evidence>
<comment type="catalytic activity">
    <reaction evidence="11 13">
        <text>O-phospho-L-homoserine + H2O = L-threonine + phosphate</text>
        <dbReference type="Rhea" id="RHEA:10840"/>
        <dbReference type="ChEBI" id="CHEBI:15377"/>
        <dbReference type="ChEBI" id="CHEBI:43474"/>
        <dbReference type="ChEBI" id="CHEBI:57590"/>
        <dbReference type="ChEBI" id="CHEBI:57926"/>
        <dbReference type="EC" id="4.2.3.1"/>
    </reaction>
</comment>
<dbReference type="AlphaFoldDB" id="A0A0Q9YHV4"/>
<dbReference type="STRING" id="437022.CC99x_00380"/>
<evidence type="ECO:0000256" key="14">
    <source>
        <dbReference type="PIRSR" id="PIRSR038945-1"/>
    </source>
</evidence>
<reference evidence="17" key="1">
    <citation type="submission" date="2015-09" db="EMBL/GenBank/DDBJ databases">
        <title>Draft Genome Sequences of Two Novel Amoeba-resistant Intranuclear Bacteria, Candidatus Berkiella cookevillensis and Candidatus Berkiella aquae.</title>
        <authorList>
            <person name="Mehari Y.T."/>
            <person name="Arivett B.A."/>
            <person name="Farone A.L."/>
            <person name="Gunderson J.H."/>
            <person name="Farone M.B."/>
        </authorList>
    </citation>
    <scope>NUCLEOTIDE SEQUENCE [LARGE SCALE GENOMIC DNA]</scope>
    <source>
        <strain evidence="17">CC99</strain>
    </source>
</reference>
<dbReference type="RefSeq" id="WP_057623060.1">
    <property type="nucleotide sequence ID" value="NZ_LKHV02000001.1"/>
</dbReference>
<dbReference type="NCBIfam" id="TIGR00260">
    <property type="entry name" value="thrC"/>
    <property type="match status" value="1"/>
</dbReference>
<feature type="domain" description="Tryptophan synthase beta chain-like PALP" evidence="16">
    <location>
        <begin position="22"/>
        <end position="318"/>
    </location>
</feature>
<dbReference type="PANTHER" id="PTHR48078:SF6">
    <property type="entry name" value="L-THREONINE DEHYDRATASE CATABOLIC TDCB"/>
    <property type="match status" value="1"/>
</dbReference>
<name>A0A0Q9YHV4_9GAMM</name>
<feature type="binding site" evidence="14">
    <location>
        <position position="87"/>
    </location>
    <ligand>
        <name>pyridoxal 5'-phosphate</name>
        <dbReference type="ChEBI" id="CHEBI:597326"/>
    </ligand>
</feature>
<dbReference type="InterPro" id="IPR036052">
    <property type="entry name" value="TrpB-like_PALP_sf"/>
</dbReference>
<organism evidence="17">
    <name type="scientific">Candidatus Berkiella cookevillensis</name>
    <dbReference type="NCBI Taxonomy" id="437022"/>
    <lineage>
        <taxon>Bacteria</taxon>
        <taxon>Pseudomonadati</taxon>
        <taxon>Pseudomonadota</taxon>
        <taxon>Gammaproteobacteria</taxon>
        <taxon>Candidatus Berkiellales</taxon>
        <taxon>Candidatus Berkiellaceae</taxon>
        <taxon>Candidatus Berkiella</taxon>
    </lineage>
</organism>
<evidence type="ECO:0000256" key="6">
    <source>
        <dbReference type="ARBA" id="ARBA00018679"/>
    </source>
</evidence>
<dbReference type="PANTHER" id="PTHR48078">
    <property type="entry name" value="THREONINE DEHYDRATASE, MITOCHONDRIAL-RELATED"/>
    <property type="match status" value="1"/>
</dbReference>
<evidence type="ECO:0000259" key="16">
    <source>
        <dbReference type="Pfam" id="PF00291"/>
    </source>
</evidence>
<accession>A0A0Q9YHV4</accession>
<dbReference type="GO" id="GO:0004795">
    <property type="term" value="F:threonine synthase activity"/>
    <property type="evidence" value="ECO:0007669"/>
    <property type="project" value="UniProtKB-UniRule"/>
</dbReference>
<dbReference type="InterPro" id="IPR000634">
    <property type="entry name" value="Ser/Thr_deHydtase_PyrdxlP-BS"/>
</dbReference>
<evidence type="ECO:0000256" key="9">
    <source>
        <dbReference type="ARBA" id="ARBA00022898"/>
    </source>
</evidence>
<comment type="similarity">
    <text evidence="4 13">Belongs to the threonine synthase family.</text>
</comment>
<gene>
    <name evidence="17" type="primary">thrC</name>
    <name evidence="17" type="ORF">CC99x_00380</name>
    <name evidence="18" type="ORF">CC99x_005035</name>
</gene>